<dbReference type="InterPro" id="IPR040416">
    <property type="entry name" value="TMEM181"/>
</dbReference>
<dbReference type="Pfam" id="PF06664">
    <property type="entry name" value="WLS-like_TM"/>
    <property type="match status" value="1"/>
</dbReference>
<dbReference type="Proteomes" id="UP000678499">
    <property type="component" value="Unassembled WGS sequence"/>
</dbReference>
<feature type="transmembrane region" description="Helical" evidence="5">
    <location>
        <begin position="258"/>
        <end position="278"/>
    </location>
</feature>
<comment type="subcellular location">
    <subcellularLocation>
        <location evidence="1">Membrane</location>
        <topology evidence="1">Multi-pass membrane protein</topology>
    </subcellularLocation>
</comment>
<reference evidence="7" key="1">
    <citation type="submission" date="2020-11" db="EMBL/GenBank/DDBJ databases">
        <authorList>
            <person name="Tran Van P."/>
        </authorList>
    </citation>
    <scope>NUCLEOTIDE SEQUENCE</scope>
</reference>
<dbReference type="InterPro" id="IPR047843">
    <property type="entry name" value="WLS-like_TM"/>
</dbReference>
<organism evidence="7">
    <name type="scientific">Notodromas monacha</name>
    <dbReference type="NCBI Taxonomy" id="399045"/>
    <lineage>
        <taxon>Eukaryota</taxon>
        <taxon>Metazoa</taxon>
        <taxon>Ecdysozoa</taxon>
        <taxon>Arthropoda</taxon>
        <taxon>Crustacea</taxon>
        <taxon>Oligostraca</taxon>
        <taxon>Ostracoda</taxon>
        <taxon>Podocopa</taxon>
        <taxon>Podocopida</taxon>
        <taxon>Cypridocopina</taxon>
        <taxon>Cypridoidea</taxon>
        <taxon>Cyprididae</taxon>
        <taxon>Notodromas</taxon>
    </lineage>
</organism>
<feature type="transmembrane region" description="Helical" evidence="5">
    <location>
        <begin position="299"/>
        <end position="323"/>
    </location>
</feature>
<dbReference type="OrthoDB" id="28186at2759"/>
<evidence type="ECO:0000256" key="3">
    <source>
        <dbReference type="ARBA" id="ARBA00022989"/>
    </source>
</evidence>
<dbReference type="GO" id="GO:0016020">
    <property type="term" value="C:membrane"/>
    <property type="evidence" value="ECO:0007669"/>
    <property type="project" value="UniProtKB-SubCell"/>
</dbReference>
<accession>A0A7R9G8I2</accession>
<evidence type="ECO:0000313" key="7">
    <source>
        <dbReference type="EMBL" id="CAD7273152.1"/>
    </source>
</evidence>
<evidence type="ECO:0000313" key="8">
    <source>
        <dbReference type="Proteomes" id="UP000678499"/>
    </source>
</evidence>
<name>A0A7R9G8I2_9CRUS</name>
<dbReference type="PANTHER" id="PTHR31918">
    <property type="entry name" value="TRANSMEMBRANE PROTEIN 181"/>
    <property type="match status" value="1"/>
</dbReference>
<evidence type="ECO:0000256" key="1">
    <source>
        <dbReference type="ARBA" id="ARBA00004141"/>
    </source>
</evidence>
<feature type="transmembrane region" description="Helical" evidence="5">
    <location>
        <begin position="154"/>
        <end position="175"/>
    </location>
</feature>
<feature type="transmembrane region" description="Helical" evidence="5">
    <location>
        <begin position="219"/>
        <end position="238"/>
    </location>
</feature>
<keyword evidence="3 5" id="KW-1133">Transmembrane helix</keyword>
<proteinExistence type="predicted"/>
<evidence type="ECO:0000256" key="4">
    <source>
        <dbReference type="ARBA" id="ARBA00023136"/>
    </source>
</evidence>
<feature type="transmembrane region" description="Helical" evidence="5">
    <location>
        <begin position="343"/>
        <end position="360"/>
    </location>
</feature>
<dbReference type="AlphaFoldDB" id="A0A7R9G8I2"/>
<gene>
    <name evidence="7" type="ORF">NMOB1V02_LOCUS1054</name>
</gene>
<evidence type="ECO:0000256" key="2">
    <source>
        <dbReference type="ARBA" id="ARBA00022692"/>
    </source>
</evidence>
<dbReference type="EMBL" id="OA882137">
    <property type="protein sequence ID" value="CAD7273152.1"/>
    <property type="molecule type" value="Genomic_DNA"/>
</dbReference>
<dbReference type="EMBL" id="CAJPEX010000100">
    <property type="protein sequence ID" value="CAG0913304.1"/>
    <property type="molecule type" value="Genomic_DNA"/>
</dbReference>
<feature type="transmembrane region" description="Helical" evidence="5">
    <location>
        <begin position="84"/>
        <end position="105"/>
    </location>
</feature>
<protein>
    <recommendedName>
        <fullName evidence="6">Wntless-like transmembrane domain-containing protein</fullName>
    </recommendedName>
</protein>
<feature type="transmembrane region" description="Helical" evidence="5">
    <location>
        <begin position="187"/>
        <end position="207"/>
    </location>
</feature>
<keyword evidence="2 5" id="KW-0812">Transmembrane</keyword>
<feature type="domain" description="Wntless-like transmembrane" evidence="6">
    <location>
        <begin position="164"/>
        <end position="363"/>
    </location>
</feature>
<keyword evidence="8" id="KW-1185">Reference proteome</keyword>
<sequence length="412" mass="46347">MFSVSKMTEDMGYAYDELGFPNNRGSIPVSSSGVADVGFRLHAFFSSFTDLFSKFGRYIAPAYHHDRCERSVQMRLYSMNKQEFALVFLVFFGLYACAVVIGIAGPPITATKHRSARHDLKLEANDSAAERAIGLVPSYIEEASHEGLGDGAKVLLIATHAVALWLDPFFFLVLATDSILATAADSFFQASFLCALLFFWLSAYHGLRQTNRTFRGFYLCKALVILPVWVCSVSLSIWERANQLSDPTFSEDVNSSAYYGLKIFFFVMGALYILMLVHHIVKTYSDLRSMPYFDMRLKFLTVLMLVVLSVSIAVVVLRFGVGVLEDHFVSQLSTTYRNSAEFMSFYGLLNLYLYTMAFVYSPAETPQHQTGLVKDNPSFSMVTESDEDIIFGSDDDVRRPLYDFSHDAELTD</sequence>
<dbReference type="GO" id="GO:0015643">
    <property type="term" value="F:toxic substance binding"/>
    <property type="evidence" value="ECO:0007669"/>
    <property type="project" value="InterPro"/>
</dbReference>
<evidence type="ECO:0000259" key="6">
    <source>
        <dbReference type="Pfam" id="PF06664"/>
    </source>
</evidence>
<keyword evidence="4 5" id="KW-0472">Membrane</keyword>
<evidence type="ECO:0000256" key="5">
    <source>
        <dbReference type="SAM" id="Phobius"/>
    </source>
</evidence>
<dbReference type="PANTHER" id="PTHR31918:SF1">
    <property type="entry name" value="TRANSMEMBRANE PROTEIN 181"/>
    <property type="match status" value="1"/>
</dbReference>